<evidence type="ECO:0000256" key="5">
    <source>
        <dbReference type="ARBA" id="ARBA00023065"/>
    </source>
</evidence>
<dbReference type="AlphaFoldDB" id="A0A9W7IG55"/>
<keyword evidence="6" id="KW-0175">Coiled coil</keyword>
<dbReference type="Proteomes" id="UP001165190">
    <property type="component" value="Unassembled WGS sequence"/>
</dbReference>
<accession>A0A9W7IG55</accession>
<dbReference type="InterPro" id="IPR005124">
    <property type="entry name" value="V-ATPase_G"/>
</dbReference>
<keyword evidence="8" id="KW-1185">Reference proteome</keyword>
<comment type="caution">
    <text evidence="7">The sequence shown here is derived from an EMBL/GenBank/DDBJ whole genome shotgun (WGS) entry which is preliminary data.</text>
</comment>
<dbReference type="Gene3D" id="1.20.5.2950">
    <property type="match status" value="1"/>
</dbReference>
<dbReference type="OrthoDB" id="250802at2759"/>
<evidence type="ECO:0000256" key="2">
    <source>
        <dbReference type="ARBA" id="ARBA00010066"/>
    </source>
</evidence>
<keyword evidence="3" id="KW-0813">Transport</keyword>
<protein>
    <submittedName>
        <fullName evidence="7">VACUOLAR ATP SYNTHASE SUBUNIT G2, vacuolar ATP synthase subunit G2</fullName>
    </submittedName>
</protein>
<reference evidence="7" key="1">
    <citation type="submission" date="2023-05" db="EMBL/GenBank/DDBJ databases">
        <title>Genome and transcriptome analyses reveal genes involved in the formation of fine ridges on petal epidermal cells in Hibiscus trionum.</title>
        <authorList>
            <person name="Koshimizu S."/>
            <person name="Masuda S."/>
            <person name="Ishii T."/>
            <person name="Shirasu K."/>
            <person name="Hoshino A."/>
            <person name="Arita M."/>
        </authorList>
    </citation>
    <scope>NUCLEOTIDE SEQUENCE</scope>
    <source>
        <strain evidence="7">Hamamatsu line</strain>
    </source>
</reference>
<comment type="function">
    <text evidence="1">Catalytic subunit of the peripheral V1 complex of vacuolar ATPase (V-ATPase). V-ATPase is responsible for acidifying a variety of intracellular compartments in eukaryotic cells.</text>
</comment>
<dbReference type="GO" id="GO:0046961">
    <property type="term" value="F:proton-transporting ATPase activity, rotational mechanism"/>
    <property type="evidence" value="ECO:0007669"/>
    <property type="project" value="InterPro"/>
</dbReference>
<evidence type="ECO:0000256" key="4">
    <source>
        <dbReference type="ARBA" id="ARBA00022781"/>
    </source>
</evidence>
<dbReference type="PANTHER" id="PTHR12713:SF27">
    <property type="entry name" value="V-TYPE PROTON ATPASE SUBUNIT G3"/>
    <property type="match status" value="1"/>
</dbReference>
<sequence length="79" mass="8990">MDRLKQAKDEVEKEVALYRSQMEAEYKNKISESIGSSGNTVKKLEDKTDRKIKALTKSTSMVAKEVVDMLMKHITSVKI</sequence>
<dbReference type="Pfam" id="PF03179">
    <property type="entry name" value="V-ATPase_G"/>
    <property type="match status" value="1"/>
</dbReference>
<gene>
    <name evidence="7" type="ORF">HRI_003070800</name>
</gene>
<proteinExistence type="inferred from homology"/>
<comment type="similarity">
    <text evidence="2">Belongs to the V-ATPase G subunit family.</text>
</comment>
<dbReference type="GO" id="GO:0000221">
    <property type="term" value="C:vacuolar proton-transporting V-type ATPase, V1 domain"/>
    <property type="evidence" value="ECO:0007669"/>
    <property type="project" value="TreeGrafter"/>
</dbReference>
<evidence type="ECO:0000256" key="3">
    <source>
        <dbReference type="ARBA" id="ARBA00022448"/>
    </source>
</evidence>
<feature type="coiled-coil region" evidence="6">
    <location>
        <begin position="1"/>
        <end position="28"/>
    </location>
</feature>
<evidence type="ECO:0000313" key="7">
    <source>
        <dbReference type="EMBL" id="GMI94015.1"/>
    </source>
</evidence>
<dbReference type="PANTHER" id="PTHR12713">
    <property type="entry name" value="VACUOLAR ATP SYNTHASE SUBUNIT G"/>
    <property type="match status" value="1"/>
</dbReference>
<evidence type="ECO:0000256" key="1">
    <source>
        <dbReference type="ARBA" id="ARBA00003847"/>
    </source>
</evidence>
<dbReference type="GO" id="GO:0016887">
    <property type="term" value="F:ATP hydrolysis activity"/>
    <property type="evidence" value="ECO:0007669"/>
    <property type="project" value="TreeGrafter"/>
</dbReference>
<organism evidence="7 8">
    <name type="scientific">Hibiscus trionum</name>
    <name type="common">Flower of an hour</name>
    <dbReference type="NCBI Taxonomy" id="183268"/>
    <lineage>
        <taxon>Eukaryota</taxon>
        <taxon>Viridiplantae</taxon>
        <taxon>Streptophyta</taxon>
        <taxon>Embryophyta</taxon>
        <taxon>Tracheophyta</taxon>
        <taxon>Spermatophyta</taxon>
        <taxon>Magnoliopsida</taxon>
        <taxon>eudicotyledons</taxon>
        <taxon>Gunneridae</taxon>
        <taxon>Pentapetalae</taxon>
        <taxon>rosids</taxon>
        <taxon>malvids</taxon>
        <taxon>Malvales</taxon>
        <taxon>Malvaceae</taxon>
        <taxon>Malvoideae</taxon>
        <taxon>Hibiscus</taxon>
    </lineage>
</organism>
<keyword evidence="5" id="KW-0406">Ion transport</keyword>
<evidence type="ECO:0000313" key="8">
    <source>
        <dbReference type="Proteomes" id="UP001165190"/>
    </source>
</evidence>
<keyword evidence="4" id="KW-0375">Hydrogen ion transport</keyword>
<evidence type="ECO:0000256" key="6">
    <source>
        <dbReference type="SAM" id="Coils"/>
    </source>
</evidence>
<dbReference type="EMBL" id="BSYR01000025">
    <property type="protein sequence ID" value="GMI94015.1"/>
    <property type="molecule type" value="Genomic_DNA"/>
</dbReference>
<name>A0A9W7IG55_HIBTR</name>